<feature type="region of interest" description="Disordered" evidence="1">
    <location>
        <begin position="1"/>
        <end position="245"/>
    </location>
</feature>
<accession>A0A8T3CJS5</accession>
<reference evidence="2" key="1">
    <citation type="submission" date="2021-01" db="EMBL/GenBank/DDBJ databases">
        <authorList>
            <person name="Zahm M."/>
            <person name="Roques C."/>
            <person name="Cabau C."/>
            <person name="Klopp C."/>
            <person name="Donnadieu C."/>
            <person name="Jouanno E."/>
            <person name="Lampietro C."/>
            <person name="Louis A."/>
            <person name="Herpin A."/>
            <person name="Echchiki A."/>
            <person name="Berthelot C."/>
            <person name="Parey E."/>
            <person name="Roest-Crollius H."/>
            <person name="Braasch I."/>
            <person name="Postlethwait J."/>
            <person name="Bobe J."/>
            <person name="Montfort J."/>
            <person name="Bouchez O."/>
            <person name="Begum T."/>
            <person name="Mejri S."/>
            <person name="Adams A."/>
            <person name="Chen W.-J."/>
            <person name="Guiguen Y."/>
        </authorList>
    </citation>
    <scope>NUCLEOTIDE SEQUENCE</scope>
    <source>
        <tissue evidence="2">Blood</tissue>
    </source>
</reference>
<protein>
    <submittedName>
        <fullName evidence="2">Uncharacterized protein</fullName>
    </submittedName>
</protein>
<evidence type="ECO:0000313" key="2">
    <source>
        <dbReference type="EMBL" id="KAI1884080.1"/>
    </source>
</evidence>
<sequence length="245" mass="26682">MRRTGYTGFSRTASGRLRRTEPLSPTSPTLKRSFEVEETDAPAHPSPHTRRTTNLRTPFSSRFQDLGARNSDLPSRAASETSSLRRLDLAGGGGGRIPEPVSRRTEISIDISSKQVDSSPSPGISRFGLKRPEIVSHTRNTDSSLRRAEPAVVRPQEAPAPPRRADPPPSSLSRIPDPLQRKPTEPPSPVEAPTRRLETALASRALENNCVAPPSATPNHTEQKQQPTAVAEVIAPPDRESLPPR</sequence>
<feature type="compositionally biased region" description="Polar residues" evidence="1">
    <location>
        <begin position="217"/>
        <end position="228"/>
    </location>
</feature>
<dbReference type="AlphaFoldDB" id="A0A8T3CJS5"/>
<keyword evidence="3" id="KW-1185">Reference proteome</keyword>
<dbReference type="EMBL" id="JAERUA010000022">
    <property type="protein sequence ID" value="KAI1884080.1"/>
    <property type="molecule type" value="Genomic_DNA"/>
</dbReference>
<evidence type="ECO:0000256" key="1">
    <source>
        <dbReference type="SAM" id="MobiDB-lite"/>
    </source>
</evidence>
<name>A0A8T3CJS5_9TELE</name>
<feature type="compositionally biased region" description="Pro residues" evidence="1">
    <location>
        <begin position="158"/>
        <end position="170"/>
    </location>
</feature>
<dbReference type="Proteomes" id="UP000829720">
    <property type="component" value="Unassembled WGS sequence"/>
</dbReference>
<gene>
    <name evidence="2" type="ORF">AGOR_G00222700</name>
</gene>
<dbReference type="OrthoDB" id="416553at2759"/>
<evidence type="ECO:0000313" key="3">
    <source>
        <dbReference type="Proteomes" id="UP000829720"/>
    </source>
</evidence>
<comment type="caution">
    <text evidence="2">The sequence shown here is derived from an EMBL/GenBank/DDBJ whole genome shotgun (WGS) entry which is preliminary data.</text>
</comment>
<organism evidence="2 3">
    <name type="scientific">Albula goreensis</name>
    <dbReference type="NCBI Taxonomy" id="1534307"/>
    <lineage>
        <taxon>Eukaryota</taxon>
        <taxon>Metazoa</taxon>
        <taxon>Chordata</taxon>
        <taxon>Craniata</taxon>
        <taxon>Vertebrata</taxon>
        <taxon>Euteleostomi</taxon>
        <taxon>Actinopterygii</taxon>
        <taxon>Neopterygii</taxon>
        <taxon>Teleostei</taxon>
        <taxon>Albuliformes</taxon>
        <taxon>Albulidae</taxon>
        <taxon>Albula</taxon>
    </lineage>
</organism>
<proteinExistence type="predicted"/>
<feature type="compositionally biased region" description="Basic and acidic residues" evidence="1">
    <location>
        <begin position="130"/>
        <end position="149"/>
    </location>
</feature>
<feature type="compositionally biased region" description="Polar residues" evidence="1">
    <location>
        <begin position="110"/>
        <end position="122"/>
    </location>
</feature>
<feature type="compositionally biased region" description="Polar residues" evidence="1">
    <location>
        <begin position="54"/>
        <end position="63"/>
    </location>
</feature>